<evidence type="ECO:0000313" key="1">
    <source>
        <dbReference type="EMBL" id="PWD81647.1"/>
    </source>
</evidence>
<dbReference type="SUPFAM" id="SSF52540">
    <property type="entry name" value="P-loop containing nucleoside triphosphate hydrolases"/>
    <property type="match status" value="1"/>
</dbReference>
<dbReference type="AlphaFoldDB" id="A0A2U2AGA1"/>
<proteinExistence type="predicted"/>
<accession>A0A2U2AGA1</accession>
<gene>
    <name evidence="1" type="ORF">DC083_00130</name>
</gene>
<dbReference type="Proteomes" id="UP000245020">
    <property type="component" value="Unassembled WGS sequence"/>
</dbReference>
<comment type="caution">
    <text evidence="1">The sequence shown here is derived from an EMBL/GenBank/DDBJ whole genome shotgun (WGS) entry which is preliminary data.</text>
</comment>
<dbReference type="OrthoDB" id="9777291at2"/>
<evidence type="ECO:0000313" key="2">
    <source>
        <dbReference type="Proteomes" id="UP000245020"/>
    </source>
</evidence>
<reference evidence="2" key="1">
    <citation type="submission" date="2018-05" db="EMBL/GenBank/DDBJ databases">
        <title>Ignatzschineria dubaiensis sp. nov., isolated from necrotic foot tissues of dromedaries (Camelus dromedarius) and associated maggots in Dubai, United Arab Emirates.</title>
        <authorList>
            <person name="Tsang C.C."/>
            <person name="Tang J.Y.M."/>
            <person name="Fong J.Y.H."/>
            <person name="Kinne J."/>
            <person name="Lee H.H."/>
            <person name="Joseph M."/>
            <person name="Jose S."/>
            <person name="Schuster R.K."/>
            <person name="Tang Y."/>
            <person name="Sivakumar S."/>
            <person name="Chen J.H.K."/>
            <person name="Teng J.L.L."/>
            <person name="Lau S.K.P."/>
            <person name="Wernery U."/>
            <person name="Woo P.C.Y."/>
        </authorList>
    </citation>
    <scope>NUCLEOTIDE SEQUENCE [LARGE SCALE GENOMIC DNA]</scope>
    <source>
        <strain evidence="2">KCTC 22644</strain>
    </source>
</reference>
<sequence>MTKQDRLLQLLNQPQKRIALMGMSGVGKTHLSKKMPASQWFHYSIDYRIGSFHLKEAIHDFLLEAALEQPLLANLIRQGAISVQSQLTISNLAPLSAYLGMVGNEALGGRPLELFLERLEKHRLAEIAAVKDIPYFEQKASKLLKFPHFMIDLSGSFCELQDEESWDLIGQQSLLVYLKASEKAKNYLIERAVTHPKPLYYQRDFLLPKITEYLANNQLNGPEEIDPADFTRWIFPQLIEHRLALYEMLAERYGVTIDAEKLYHVANETQFFELIKEAIYG</sequence>
<keyword evidence="2" id="KW-1185">Reference proteome</keyword>
<organism evidence="1 2">
    <name type="scientific">Ignatzschineria ureiclastica</name>
    <dbReference type="NCBI Taxonomy" id="472582"/>
    <lineage>
        <taxon>Bacteria</taxon>
        <taxon>Pseudomonadati</taxon>
        <taxon>Pseudomonadota</taxon>
        <taxon>Gammaproteobacteria</taxon>
        <taxon>Cardiobacteriales</taxon>
        <taxon>Ignatzschineriaceae</taxon>
        <taxon>Ignatzschineria</taxon>
    </lineage>
</organism>
<name>A0A2U2AGA1_9GAMM</name>
<protein>
    <recommendedName>
        <fullName evidence="3">ATPase</fullName>
    </recommendedName>
</protein>
<dbReference type="RefSeq" id="WP_109188281.1">
    <property type="nucleotide sequence ID" value="NZ_BMYA01000001.1"/>
</dbReference>
<dbReference type="EMBL" id="QEWQ01000001">
    <property type="protein sequence ID" value="PWD81647.1"/>
    <property type="molecule type" value="Genomic_DNA"/>
</dbReference>
<dbReference type="Gene3D" id="3.40.50.300">
    <property type="entry name" value="P-loop containing nucleotide triphosphate hydrolases"/>
    <property type="match status" value="1"/>
</dbReference>
<dbReference type="InterPro" id="IPR027417">
    <property type="entry name" value="P-loop_NTPase"/>
</dbReference>
<evidence type="ECO:0008006" key="3">
    <source>
        <dbReference type="Google" id="ProtNLM"/>
    </source>
</evidence>